<feature type="non-terminal residue" evidence="1">
    <location>
        <position position="1"/>
    </location>
</feature>
<reference evidence="1" key="1">
    <citation type="submission" date="2023-10" db="EMBL/GenBank/DDBJ databases">
        <title>Genome assembly of Pristionchus species.</title>
        <authorList>
            <person name="Yoshida K."/>
            <person name="Sommer R.J."/>
        </authorList>
    </citation>
    <scope>NUCLEOTIDE SEQUENCE</scope>
    <source>
        <strain evidence="1">RS5133</strain>
    </source>
</reference>
<dbReference type="Proteomes" id="UP001432322">
    <property type="component" value="Unassembled WGS sequence"/>
</dbReference>
<name>A0AAV5VR30_9BILA</name>
<accession>A0AAV5VR30</accession>
<protein>
    <recommendedName>
        <fullName evidence="3">Nuclear receptor</fullName>
    </recommendedName>
</protein>
<proteinExistence type="predicted"/>
<evidence type="ECO:0000313" key="1">
    <source>
        <dbReference type="EMBL" id="GMT20445.1"/>
    </source>
</evidence>
<sequence length="158" mass="18035">ANSGDALQDLNLYAQSSSEYIKIITSTREYRIREFRCITVEHAATLCPQFFSDISIVRDDFAQFSGCEKTPNMSGADIDSWWLVKVAEYCEATIEPSRLEQLREATDDRIQLLLMMIMDALDSMHARKTAQGRARHRLIYQRFTVTDPASAVQSLLFS</sequence>
<evidence type="ECO:0008006" key="3">
    <source>
        <dbReference type="Google" id="ProtNLM"/>
    </source>
</evidence>
<evidence type="ECO:0000313" key="2">
    <source>
        <dbReference type="Proteomes" id="UP001432322"/>
    </source>
</evidence>
<organism evidence="1 2">
    <name type="scientific">Pristionchus fissidentatus</name>
    <dbReference type="NCBI Taxonomy" id="1538716"/>
    <lineage>
        <taxon>Eukaryota</taxon>
        <taxon>Metazoa</taxon>
        <taxon>Ecdysozoa</taxon>
        <taxon>Nematoda</taxon>
        <taxon>Chromadorea</taxon>
        <taxon>Rhabditida</taxon>
        <taxon>Rhabditina</taxon>
        <taxon>Diplogasteromorpha</taxon>
        <taxon>Diplogasteroidea</taxon>
        <taxon>Neodiplogasteridae</taxon>
        <taxon>Pristionchus</taxon>
    </lineage>
</organism>
<keyword evidence="2" id="KW-1185">Reference proteome</keyword>
<comment type="caution">
    <text evidence="1">The sequence shown here is derived from an EMBL/GenBank/DDBJ whole genome shotgun (WGS) entry which is preliminary data.</text>
</comment>
<gene>
    <name evidence="1" type="ORF">PFISCL1PPCAC_11742</name>
</gene>
<dbReference type="EMBL" id="BTSY01000003">
    <property type="protein sequence ID" value="GMT20445.1"/>
    <property type="molecule type" value="Genomic_DNA"/>
</dbReference>
<dbReference type="AlphaFoldDB" id="A0AAV5VR30"/>